<proteinExistence type="predicted"/>
<dbReference type="InterPro" id="IPR001810">
    <property type="entry name" value="F-box_dom"/>
</dbReference>
<feature type="domain" description="F-box" evidence="1">
    <location>
        <begin position="7"/>
        <end position="53"/>
    </location>
</feature>
<dbReference type="AlphaFoldDB" id="A0A2K2CUQ6"/>
<dbReference type="InterPro" id="IPR050796">
    <property type="entry name" value="SCF_F-box_component"/>
</dbReference>
<evidence type="ECO:0000313" key="4">
    <source>
        <dbReference type="Proteomes" id="UP000008810"/>
    </source>
</evidence>
<dbReference type="EMBL" id="CM000882">
    <property type="protein sequence ID" value="PNT65756.1"/>
    <property type="molecule type" value="Genomic_DNA"/>
</dbReference>
<dbReference type="Proteomes" id="UP000008810">
    <property type="component" value="Chromosome 3"/>
</dbReference>
<dbReference type="InterPro" id="IPR036047">
    <property type="entry name" value="F-box-like_dom_sf"/>
</dbReference>
<dbReference type="Pfam" id="PF00646">
    <property type="entry name" value="F-box"/>
    <property type="match status" value="1"/>
</dbReference>
<dbReference type="InParanoid" id="A0A2K2CUQ6"/>
<dbReference type="Gramene" id="PNT65756">
    <property type="protein sequence ID" value="PNT65756"/>
    <property type="gene ID" value="BRADI_3g02032v3"/>
</dbReference>
<keyword evidence="4" id="KW-1185">Reference proteome</keyword>
<dbReference type="EnsemblPlants" id="PNT65756">
    <property type="protein sequence ID" value="PNT65756"/>
    <property type="gene ID" value="BRADI_3g02032v3"/>
</dbReference>
<feature type="non-terminal residue" evidence="2">
    <location>
        <position position="159"/>
    </location>
</feature>
<accession>A0A2K2CUQ6</accession>
<name>A0A2K2CUQ6_BRADI</name>
<dbReference type="PROSITE" id="PS50181">
    <property type="entry name" value="FBOX"/>
    <property type="match status" value="1"/>
</dbReference>
<evidence type="ECO:0000259" key="1">
    <source>
        <dbReference type="PROSITE" id="PS50181"/>
    </source>
</evidence>
<dbReference type="PANTHER" id="PTHR31672">
    <property type="entry name" value="BNACNNG10540D PROTEIN"/>
    <property type="match status" value="1"/>
</dbReference>
<evidence type="ECO:0000313" key="2">
    <source>
        <dbReference type="EMBL" id="PNT65756.1"/>
    </source>
</evidence>
<dbReference type="SMART" id="SM00256">
    <property type="entry name" value="FBOX"/>
    <property type="match status" value="1"/>
</dbReference>
<sequence length="159" mass="17685">MTPHRSPAAAATLPNDLILDILSRLPVWSVCRFRCVCNEWRALISDPAFAAEHRSRHAAGFVRPNSGGTVHDLQLMDMDGHVRRTTKGAAEMASTSDGDLICVNHGFGIYHVVDMVTGKVVADCPKQPHRWDIDWENHYIFGFGRAVTSRAYKVVCLNN</sequence>
<dbReference type="PANTHER" id="PTHR31672:SF13">
    <property type="entry name" value="F-BOX PROTEIN CPR30-LIKE"/>
    <property type="match status" value="1"/>
</dbReference>
<reference evidence="2 3" key="1">
    <citation type="journal article" date="2010" name="Nature">
        <title>Genome sequencing and analysis of the model grass Brachypodium distachyon.</title>
        <authorList>
            <consortium name="International Brachypodium Initiative"/>
        </authorList>
    </citation>
    <scope>NUCLEOTIDE SEQUENCE [LARGE SCALE GENOMIC DNA]</scope>
    <source>
        <strain evidence="2 3">Bd21</strain>
    </source>
</reference>
<dbReference type="OrthoDB" id="674743at2759"/>
<evidence type="ECO:0000313" key="3">
    <source>
        <dbReference type="EnsemblPlants" id="PNT65756"/>
    </source>
</evidence>
<organism evidence="2">
    <name type="scientific">Brachypodium distachyon</name>
    <name type="common">Purple false brome</name>
    <name type="synonym">Trachynia distachya</name>
    <dbReference type="NCBI Taxonomy" id="15368"/>
    <lineage>
        <taxon>Eukaryota</taxon>
        <taxon>Viridiplantae</taxon>
        <taxon>Streptophyta</taxon>
        <taxon>Embryophyta</taxon>
        <taxon>Tracheophyta</taxon>
        <taxon>Spermatophyta</taxon>
        <taxon>Magnoliopsida</taxon>
        <taxon>Liliopsida</taxon>
        <taxon>Poales</taxon>
        <taxon>Poaceae</taxon>
        <taxon>BOP clade</taxon>
        <taxon>Pooideae</taxon>
        <taxon>Stipodae</taxon>
        <taxon>Brachypodieae</taxon>
        <taxon>Brachypodium</taxon>
    </lineage>
</organism>
<reference evidence="2" key="2">
    <citation type="submission" date="2017-06" db="EMBL/GenBank/DDBJ databases">
        <title>WGS assembly of Brachypodium distachyon.</title>
        <authorList>
            <consortium name="The International Brachypodium Initiative"/>
            <person name="Lucas S."/>
            <person name="Harmon-Smith M."/>
            <person name="Lail K."/>
            <person name="Tice H."/>
            <person name="Grimwood J."/>
            <person name="Bruce D."/>
            <person name="Barry K."/>
            <person name="Shu S."/>
            <person name="Lindquist E."/>
            <person name="Wang M."/>
            <person name="Pitluck S."/>
            <person name="Vogel J.P."/>
            <person name="Garvin D.F."/>
            <person name="Mockler T.C."/>
            <person name="Schmutz J."/>
            <person name="Rokhsar D."/>
            <person name="Bevan M.W."/>
        </authorList>
    </citation>
    <scope>NUCLEOTIDE SEQUENCE</scope>
    <source>
        <strain evidence="2">Bd21</strain>
    </source>
</reference>
<dbReference type="Gene3D" id="1.20.1280.50">
    <property type="match status" value="1"/>
</dbReference>
<dbReference type="CDD" id="cd22157">
    <property type="entry name" value="F-box_AtFBW1-like"/>
    <property type="match status" value="1"/>
</dbReference>
<dbReference type="STRING" id="15368.A0A2K2CUQ6"/>
<gene>
    <name evidence="2" type="ORF">BRADI_3g02032v3</name>
</gene>
<protein>
    <recommendedName>
        <fullName evidence="1">F-box domain-containing protein</fullName>
    </recommendedName>
</protein>
<dbReference type="SUPFAM" id="SSF81383">
    <property type="entry name" value="F-box domain"/>
    <property type="match status" value="1"/>
</dbReference>
<reference evidence="3" key="3">
    <citation type="submission" date="2018-08" db="UniProtKB">
        <authorList>
            <consortium name="EnsemblPlants"/>
        </authorList>
    </citation>
    <scope>IDENTIFICATION</scope>
    <source>
        <strain evidence="3">cv. Bd21</strain>
    </source>
</reference>